<dbReference type="PANTHER" id="PTHR23502">
    <property type="entry name" value="MAJOR FACILITATOR SUPERFAMILY"/>
    <property type="match status" value="1"/>
</dbReference>
<protein>
    <submittedName>
        <fullName evidence="8">MFS general substrate transporter</fullName>
    </submittedName>
</protein>
<dbReference type="InterPro" id="IPR011701">
    <property type="entry name" value="MFS"/>
</dbReference>
<evidence type="ECO:0000313" key="8">
    <source>
        <dbReference type="EMBL" id="PSN61108.1"/>
    </source>
</evidence>
<feature type="transmembrane region" description="Helical" evidence="6">
    <location>
        <begin position="57"/>
        <end position="76"/>
    </location>
</feature>
<evidence type="ECO:0000256" key="6">
    <source>
        <dbReference type="SAM" id="Phobius"/>
    </source>
</evidence>
<dbReference type="SUPFAM" id="SSF103473">
    <property type="entry name" value="MFS general substrate transporter"/>
    <property type="match status" value="1"/>
</dbReference>
<dbReference type="AlphaFoldDB" id="A0A2T2N7V9"/>
<feature type="transmembrane region" description="Helical" evidence="6">
    <location>
        <begin position="151"/>
        <end position="171"/>
    </location>
</feature>
<dbReference type="PANTHER" id="PTHR23502:SF182">
    <property type="entry name" value="POLYAMINE TRANSPORTER, PUTATIVE-RELATED"/>
    <property type="match status" value="1"/>
</dbReference>
<accession>A0A2T2N7V9</accession>
<feature type="transmembrane region" description="Helical" evidence="6">
    <location>
        <begin position="392"/>
        <end position="415"/>
    </location>
</feature>
<dbReference type="GO" id="GO:0005886">
    <property type="term" value="C:plasma membrane"/>
    <property type="evidence" value="ECO:0007669"/>
    <property type="project" value="TreeGrafter"/>
</dbReference>
<dbReference type="Gene3D" id="1.20.1250.20">
    <property type="entry name" value="MFS general substrate transporter like domains"/>
    <property type="match status" value="1"/>
</dbReference>
<evidence type="ECO:0000256" key="5">
    <source>
        <dbReference type="ARBA" id="ARBA00023136"/>
    </source>
</evidence>
<proteinExistence type="inferred from homology"/>
<dbReference type="CDD" id="cd17323">
    <property type="entry name" value="MFS_Tpo1_MDR_like"/>
    <property type="match status" value="1"/>
</dbReference>
<keyword evidence="4 6" id="KW-1133">Transmembrane helix</keyword>
<evidence type="ECO:0000256" key="1">
    <source>
        <dbReference type="ARBA" id="ARBA00004141"/>
    </source>
</evidence>
<dbReference type="Pfam" id="PF07690">
    <property type="entry name" value="MFS_1"/>
    <property type="match status" value="1"/>
</dbReference>
<keyword evidence="9" id="KW-1185">Reference proteome</keyword>
<evidence type="ECO:0000313" key="9">
    <source>
        <dbReference type="Proteomes" id="UP000240883"/>
    </source>
</evidence>
<dbReference type="OrthoDB" id="3936150at2759"/>
<feature type="transmembrane region" description="Helical" evidence="6">
    <location>
        <begin position="177"/>
        <end position="195"/>
    </location>
</feature>
<dbReference type="STRING" id="1448308.A0A2T2N7V9"/>
<dbReference type="GO" id="GO:0015606">
    <property type="term" value="F:spermidine transmembrane transporter activity"/>
    <property type="evidence" value="ECO:0007669"/>
    <property type="project" value="TreeGrafter"/>
</dbReference>
<comment type="subcellular location">
    <subcellularLocation>
        <location evidence="1">Membrane</location>
        <topology evidence="1">Multi-pass membrane protein</topology>
    </subcellularLocation>
</comment>
<comment type="similarity">
    <text evidence="2">Belongs to the major facilitator superfamily.</text>
</comment>
<evidence type="ECO:0000256" key="3">
    <source>
        <dbReference type="ARBA" id="ARBA00022692"/>
    </source>
</evidence>
<feature type="transmembrane region" description="Helical" evidence="6">
    <location>
        <begin position="281"/>
        <end position="302"/>
    </location>
</feature>
<dbReference type="FunFam" id="1.20.1250.20:FF:000082">
    <property type="entry name" value="MFS multidrug transporter, putative"/>
    <property type="match status" value="1"/>
</dbReference>
<gene>
    <name evidence="8" type="ORF">BS50DRAFT_562490</name>
</gene>
<dbReference type="EMBL" id="KZ678145">
    <property type="protein sequence ID" value="PSN61108.1"/>
    <property type="molecule type" value="Genomic_DNA"/>
</dbReference>
<reference evidence="8 9" key="1">
    <citation type="journal article" date="2018" name="Front. Microbiol.">
        <title>Genome-Wide Analysis of Corynespora cassiicola Leaf Fall Disease Putative Effectors.</title>
        <authorList>
            <person name="Lopez D."/>
            <person name="Ribeiro S."/>
            <person name="Label P."/>
            <person name="Fumanal B."/>
            <person name="Venisse J.S."/>
            <person name="Kohler A."/>
            <person name="de Oliveira R.R."/>
            <person name="Labutti K."/>
            <person name="Lipzen A."/>
            <person name="Lail K."/>
            <person name="Bauer D."/>
            <person name="Ohm R.A."/>
            <person name="Barry K.W."/>
            <person name="Spatafora J."/>
            <person name="Grigoriev I.V."/>
            <person name="Martin F.M."/>
            <person name="Pujade-Renaud V."/>
        </authorList>
    </citation>
    <scope>NUCLEOTIDE SEQUENCE [LARGE SCALE GENOMIC DNA]</scope>
    <source>
        <strain evidence="8 9">Philippines</strain>
    </source>
</reference>
<feature type="transmembrane region" description="Helical" evidence="6">
    <location>
        <begin position="421"/>
        <end position="442"/>
    </location>
</feature>
<feature type="transmembrane region" description="Helical" evidence="6">
    <location>
        <begin position="88"/>
        <end position="112"/>
    </location>
</feature>
<dbReference type="GO" id="GO:0000297">
    <property type="term" value="F:spermine transmembrane transporter activity"/>
    <property type="evidence" value="ECO:0007669"/>
    <property type="project" value="TreeGrafter"/>
</dbReference>
<name>A0A2T2N7V9_CORCC</name>
<dbReference type="PROSITE" id="PS50850">
    <property type="entry name" value="MFS"/>
    <property type="match status" value="1"/>
</dbReference>
<dbReference type="InterPro" id="IPR036259">
    <property type="entry name" value="MFS_trans_sf"/>
</dbReference>
<organism evidence="8 9">
    <name type="scientific">Corynespora cassiicola Philippines</name>
    <dbReference type="NCBI Taxonomy" id="1448308"/>
    <lineage>
        <taxon>Eukaryota</taxon>
        <taxon>Fungi</taxon>
        <taxon>Dikarya</taxon>
        <taxon>Ascomycota</taxon>
        <taxon>Pezizomycotina</taxon>
        <taxon>Dothideomycetes</taxon>
        <taxon>Pleosporomycetidae</taxon>
        <taxon>Pleosporales</taxon>
        <taxon>Corynesporascaceae</taxon>
        <taxon>Corynespora</taxon>
    </lineage>
</organism>
<feature type="transmembrane region" description="Helical" evidence="6">
    <location>
        <begin position="24"/>
        <end position="45"/>
    </location>
</feature>
<feature type="transmembrane region" description="Helical" evidence="6">
    <location>
        <begin position="353"/>
        <end position="380"/>
    </location>
</feature>
<feature type="transmembrane region" description="Helical" evidence="6">
    <location>
        <begin position="243"/>
        <end position="269"/>
    </location>
</feature>
<sequence>MNWAGPDDPENPHNWPVWQRTYHAIIPSLFCFAITFGTSVMTPAVPALVSEFNVSRTTALVSLTLYTIGLVFGPIFSAPLSEQHGRKIVYIVTAPIFVIFVLGTGFSSSIAALLVCRFLAGLVGSPVLAIAGGTCADLFEPKVRALATNGFIMAAFLGPCLGPFCGGFVVQYAGWRWTQWLIVFITIPIFVLFLFTKETYKPQILHRRARKRGAESPKPNRSFVTTMAQNSIRPVRMLATEPVVFFLSIYTGFNFAVMYCFFAAFPYVFSLEPYLFSTSEIGLTFLSVSLGVVLASITIVVFDRTIYQKKHNQAVQDGAKNAPPEHRLYSALLGSIGLPIGLFWFGWTAHYGFYWVIPVIGGIPFAWGNLCLFGSSLLYMGDVYGAENGASALAANGIIRYIFGGIFPLVTVQMYQGLGIGWSNSLLGFIAVILLPTPWVLFRYGTAIRKRSQLPVSI</sequence>
<feature type="transmembrane region" description="Helical" evidence="6">
    <location>
        <begin position="118"/>
        <end position="139"/>
    </location>
</feature>
<keyword evidence="5 6" id="KW-0472">Membrane</keyword>
<evidence type="ECO:0000259" key="7">
    <source>
        <dbReference type="PROSITE" id="PS50850"/>
    </source>
</evidence>
<dbReference type="Proteomes" id="UP000240883">
    <property type="component" value="Unassembled WGS sequence"/>
</dbReference>
<keyword evidence="3 6" id="KW-0812">Transmembrane</keyword>
<dbReference type="InterPro" id="IPR020846">
    <property type="entry name" value="MFS_dom"/>
</dbReference>
<evidence type="ECO:0000256" key="4">
    <source>
        <dbReference type="ARBA" id="ARBA00022989"/>
    </source>
</evidence>
<evidence type="ECO:0000256" key="2">
    <source>
        <dbReference type="ARBA" id="ARBA00008335"/>
    </source>
</evidence>
<feature type="transmembrane region" description="Helical" evidence="6">
    <location>
        <begin position="328"/>
        <end position="347"/>
    </location>
</feature>
<feature type="domain" description="Major facilitator superfamily (MFS) profile" evidence="7">
    <location>
        <begin position="23"/>
        <end position="448"/>
    </location>
</feature>